<reference evidence="2 3" key="1">
    <citation type="submission" date="2019-07" db="EMBL/GenBank/DDBJ databases">
        <title>Whole genome shotgun sequence of Alkalibacillus haloalkaliphilus NBRC 103110.</title>
        <authorList>
            <person name="Hosoyama A."/>
            <person name="Uohara A."/>
            <person name="Ohji S."/>
            <person name="Ichikawa N."/>
        </authorList>
    </citation>
    <scope>NUCLEOTIDE SEQUENCE [LARGE SCALE GENOMIC DNA]</scope>
    <source>
        <strain evidence="2 3">NBRC 103110</strain>
    </source>
</reference>
<feature type="transmembrane region" description="Helical" evidence="1">
    <location>
        <begin position="149"/>
        <end position="167"/>
    </location>
</feature>
<feature type="transmembrane region" description="Helical" evidence="1">
    <location>
        <begin position="89"/>
        <end position="109"/>
    </location>
</feature>
<feature type="transmembrane region" description="Helical" evidence="1">
    <location>
        <begin position="35"/>
        <end position="56"/>
    </location>
</feature>
<feature type="transmembrane region" description="Helical" evidence="1">
    <location>
        <begin position="115"/>
        <end position="137"/>
    </location>
</feature>
<sequence length="187" mass="20736">MTAEVFSFLIIILNLLVVFSALYQNKYRAFSMAMMVLIMVVSMTFGFVYGFLFGIIFDYSLLVSTLVSCGFAALTGVFMGMFSDGLAQLEGTFTGIMAAMMGAMLVVMLPLSEGLFILLIGLLLLTGTSLFMMTALIKKNNSRFNSKHELILLGVTCVVILLIFINYPNEKPIQQDINHDHHTMKIV</sequence>
<organism evidence="2 3">
    <name type="scientific">Alkalibacillus haloalkaliphilus</name>
    <dbReference type="NCBI Taxonomy" id="94136"/>
    <lineage>
        <taxon>Bacteria</taxon>
        <taxon>Bacillati</taxon>
        <taxon>Bacillota</taxon>
        <taxon>Bacilli</taxon>
        <taxon>Bacillales</taxon>
        <taxon>Bacillaceae</taxon>
        <taxon>Alkalibacillus</taxon>
    </lineage>
</organism>
<proteinExistence type="predicted"/>
<evidence type="ECO:0000313" key="2">
    <source>
        <dbReference type="EMBL" id="GEN46044.1"/>
    </source>
</evidence>
<protein>
    <submittedName>
        <fullName evidence="2">Uncharacterized protein</fullName>
    </submittedName>
</protein>
<comment type="caution">
    <text evidence="2">The sequence shown here is derived from an EMBL/GenBank/DDBJ whole genome shotgun (WGS) entry which is preliminary data.</text>
</comment>
<keyword evidence="1" id="KW-0812">Transmembrane</keyword>
<dbReference type="OrthoDB" id="9833042at2"/>
<dbReference type="AlphaFoldDB" id="A0A511W4L1"/>
<dbReference type="Proteomes" id="UP000321440">
    <property type="component" value="Unassembled WGS sequence"/>
</dbReference>
<dbReference type="EMBL" id="BJYA01000012">
    <property type="protein sequence ID" value="GEN46044.1"/>
    <property type="molecule type" value="Genomic_DNA"/>
</dbReference>
<name>A0A511W4L1_9BACI</name>
<keyword evidence="1" id="KW-0472">Membrane</keyword>
<gene>
    <name evidence="2" type="ORF">AHA02nite_18200</name>
</gene>
<dbReference type="RefSeq" id="WP_146816497.1">
    <property type="nucleotide sequence ID" value="NZ_BJYA01000012.1"/>
</dbReference>
<keyword evidence="1" id="KW-1133">Transmembrane helix</keyword>
<feature type="transmembrane region" description="Helical" evidence="1">
    <location>
        <begin position="6"/>
        <end position="23"/>
    </location>
</feature>
<feature type="transmembrane region" description="Helical" evidence="1">
    <location>
        <begin position="62"/>
        <end position="82"/>
    </location>
</feature>
<accession>A0A511W4L1</accession>
<evidence type="ECO:0000256" key="1">
    <source>
        <dbReference type="SAM" id="Phobius"/>
    </source>
</evidence>
<keyword evidence="3" id="KW-1185">Reference proteome</keyword>
<evidence type="ECO:0000313" key="3">
    <source>
        <dbReference type="Proteomes" id="UP000321440"/>
    </source>
</evidence>